<dbReference type="EMBL" id="CP131059">
    <property type="protein sequence ID" value="WNY23424.1"/>
    <property type="molecule type" value="Genomic_DNA"/>
</dbReference>
<keyword evidence="1" id="KW-0812">Transmembrane</keyword>
<dbReference type="KEGG" id="mehf:MmiHf6_07310"/>
<dbReference type="Proteomes" id="UP001302978">
    <property type="component" value="Chromosome"/>
</dbReference>
<keyword evidence="3" id="KW-1185">Reference proteome</keyword>
<name>A0AA96UZ78_9EURY</name>
<evidence type="ECO:0000313" key="3">
    <source>
        <dbReference type="Proteomes" id="UP001302978"/>
    </source>
</evidence>
<proteinExistence type="predicted"/>
<evidence type="ECO:0000256" key="1">
    <source>
        <dbReference type="SAM" id="Phobius"/>
    </source>
</evidence>
<feature type="transmembrane region" description="Helical" evidence="1">
    <location>
        <begin position="12"/>
        <end position="31"/>
    </location>
</feature>
<dbReference type="AlphaFoldDB" id="A0AA96UZ78"/>
<protein>
    <submittedName>
        <fullName evidence="2">Uncharacterized protein</fullName>
    </submittedName>
</protein>
<reference evidence="2 3" key="1">
    <citation type="submission" date="2023-07" db="EMBL/GenBank/DDBJ databases">
        <title>Closed genoem sequence of Methanomicrococcus sp. Hf6.</title>
        <authorList>
            <person name="Poehlein A."/>
            <person name="Protasov E."/>
            <person name="Platt K."/>
            <person name="Reeh H."/>
            <person name="Daniel R."/>
            <person name="Brune A."/>
        </authorList>
    </citation>
    <scope>NUCLEOTIDE SEQUENCE [LARGE SCALE GENOMIC DNA]</scope>
    <source>
        <strain evidence="2 3">Hf6</strain>
    </source>
</reference>
<dbReference type="GeneID" id="85195242"/>
<gene>
    <name evidence="2" type="ORF">MmiHf6_07310</name>
</gene>
<dbReference type="PROSITE" id="PS51257">
    <property type="entry name" value="PROKAR_LIPOPROTEIN"/>
    <property type="match status" value="1"/>
</dbReference>
<organism evidence="2 3">
    <name type="scientific">Methanimicrococcus hongohii</name>
    <dbReference type="NCBI Taxonomy" id="3028295"/>
    <lineage>
        <taxon>Archaea</taxon>
        <taxon>Methanobacteriati</taxon>
        <taxon>Methanobacteriota</taxon>
        <taxon>Stenosarchaea group</taxon>
        <taxon>Methanomicrobia</taxon>
        <taxon>Methanosarcinales</taxon>
        <taxon>Methanosarcinaceae</taxon>
        <taxon>Methanimicrococcus</taxon>
    </lineage>
</organism>
<keyword evidence="1" id="KW-0472">Membrane</keyword>
<dbReference type="RefSeq" id="WP_316558440.1">
    <property type="nucleotide sequence ID" value="NZ_CP131059.1"/>
</dbReference>
<accession>A0AA96UZ78</accession>
<keyword evidence="1" id="KW-1133">Transmembrane helix</keyword>
<sequence>MVKLNIDKKTITIISILVFVIFAGCLTPAQLTEDDKYGTVSYEGAIYPIGNTNTVTFKTLDDNTYYPFFKNSIDKTNGYYFVNGKGQVFENLENDYENHPIELTPIDLEIGAFNWGKWFSDMGKF</sequence>
<evidence type="ECO:0000313" key="2">
    <source>
        <dbReference type="EMBL" id="WNY23424.1"/>
    </source>
</evidence>